<evidence type="ECO:0000256" key="1">
    <source>
        <dbReference type="SAM" id="MobiDB-lite"/>
    </source>
</evidence>
<feature type="chain" id="PRO_5044821102" evidence="2">
    <location>
        <begin position="28"/>
        <end position="85"/>
    </location>
</feature>
<evidence type="ECO:0000256" key="2">
    <source>
        <dbReference type="SAM" id="SignalP"/>
    </source>
</evidence>
<evidence type="ECO:0000313" key="4">
    <source>
        <dbReference type="Proteomes" id="UP001603857"/>
    </source>
</evidence>
<dbReference type="AlphaFoldDB" id="A0ABD1N2R0"/>
<evidence type="ECO:0000313" key="3">
    <source>
        <dbReference type="EMBL" id="KAL2342387.1"/>
    </source>
</evidence>
<gene>
    <name evidence="3" type="ORF">Fmac_003672</name>
</gene>
<accession>A0ABD1N2R0</accession>
<keyword evidence="2" id="KW-0732">Signal</keyword>
<comment type="caution">
    <text evidence="3">The sequence shown here is derived from an EMBL/GenBank/DDBJ whole genome shotgun (WGS) entry which is preliminary data.</text>
</comment>
<protein>
    <submittedName>
        <fullName evidence="3">Uncharacterized protein</fullName>
    </submittedName>
</protein>
<feature type="compositionally biased region" description="Basic and acidic residues" evidence="1">
    <location>
        <begin position="75"/>
        <end position="85"/>
    </location>
</feature>
<organism evidence="3 4">
    <name type="scientific">Flemingia macrophylla</name>
    <dbReference type="NCBI Taxonomy" id="520843"/>
    <lineage>
        <taxon>Eukaryota</taxon>
        <taxon>Viridiplantae</taxon>
        <taxon>Streptophyta</taxon>
        <taxon>Embryophyta</taxon>
        <taxon>Tracheophyta</taxon>
        <taxon>Spermatophyta</taxon>
        <taxon>Magnoliopsida</taxon>
        <taxon>eudicotyledons</taxon>
        <taxon>Gunneridae</taxon>
        <taxon>Pentapetalae</taxon>
        <taxon>rosids</taxon>
        <taxon>fabids</taxon>
        <taxon>Fabales</taxon>
        <taxon>Fabaceae</taxon>
        <taxon>Papilionoideae</taxon>
        <taxon>50 kb inversion clade</taxon>
        <taxon>NPAAA clade</taxon>
        <taxon>indigoferoid/millettioid clade</taxon>
        <taxon>Phaseoleae</taxon>
        <taxon>Flemingia</taxon>
    </lineage>
</organism>
<reference evidence="3 4" key="1">
    <citation type="submission" date="2024-08" db="EMBL/GenBank/DDBJ databases">
        <title>Insights into the chromosomal genome structure of Flemingia macrophylla.</title>
        <authorList>
            <person name="Ding Y."/>
            <person name="Zhao Y."/>
            <person name="Bi W."/>
            <person name="Wu M."/>
            <person name="Zhao G."/>
            <person name="Gong Y."/>
            <person name="Li W."/>
            <person name="Zhang P."/>
        </authorList>
    </citation>
    <scope>NUCLEOTIDE SEQUENCE [LARGE SCALE GENOMIC DNA]</scope>
    <source>
        <strain evidence="3">DYQJB</strain>
        <tissue evidence="3">Leaf</tissue>
    </source>
</reference>
<feature type="signal peptide" evidence="2">
    <location>
        <begin position="1"/>
        <end position="27"/>
    </location>
</feature>
<dbReference type="Proteomes" id="UP001603857">
    <property type="component" value="Unassembled WGS sequence"/>
</dbReference>
<proteinExistence type="predicted"/>
<name>A0ABD1N2R0_9FABA</name>
<keyword evidence="4" id="KW-1185">Reference proteome</keyword>
<dbReference type="EMBL" id="JBGMDY010000002">
    <property type="protein sequence ID" value="KAL2342387.1"/>
    <property type="molecule type" value="Genomic_DNA"/>
</dbReference>
<sequence>MGLQFFSRFLILLALIASFSFTLSTAGADFESRRMLPRALNPPPAPHANPNHWPDLEIRSILRMGPKLPPAPQHNTEHGPRHNRR</sequence>
<feature type="region of interest" description="Disordered" evidence="1">
    <location>
        <begin position="64"/>
        <end position="85"/>
    </location>
</feature>